<dbReference type="Pfam" id="PF12776">
    <property type="entry name" value="Myb_DNA-bind_3"/>
    <property type="match status" value="1"/>
</dbReference>
<dbReference type="AlphaFoldDB" id="A0AAD2ECJ5"/>
<dbReference type="InterPro" id="IPR024752">
    <property type="entry name" value="Myb/SANT-like_dom"/>
</dbReference>
<name>A0AAD2ECJ5_9LAMI</name>
<dbReference type="EMBL" id="OU503057">
    <property type="protein sequence ID" value="CAI9785589.1"/>
    <property type="molecule type" value="Genomic_DNA"/>
</dbReference>
<dbReference type="Proteomes" id="UP000834106">
    <property type="component" value="Chromosome 22"/>
</dbReference>
<dbReference type="PANTHER" id="PTHR46929:SF33">
    <property type="entry name" value="L10-INTERACTING MYB DOMAIN-CONTAINING PROTEIN-LIKE ISOFORM X1"/>
    <property type="match status" value="1"/>
</dbReference>
<organism evidence="2 3">
    <name type="scientific">Fraxinus pennsylvanica</name>
    <dbReference type="NCBI Taxonomy" id="56036"/>
    <lineage>
        <taxon>Eukaryota</taxon>
        <taxon>Viridiplantae</taxon>
        <taxon>Streptophyta</taxon>
        <taxon>Embryophyta</taxon>
        <taxon>Tracheophyta</taxon>
        <taxon>Spermatophyta</taxon>
        <taxon>Magnoliopsida</taxon>
        <taxon>eudicotyledons</taxon>
        <taxon>Gunneridae</taxon>
        <taxon>Pentapetalae</taxon>
        <taxon>asterids</taxon>
        <taxon>lamiids</taxon>
        <taxon>Lamiales</taxon>
        <taxon>Oleaceae</taxon>
        <taxon>Oleeae</taxon>
        <taxon>Fraxinus</taxon>
    </lineage>
</organism>
<sequence length="132" mass="15016">MTPRLSNFCVRCIKTQPSEARKNVNSIDSVSHSDTYSLSEGVKYLHSNLDDEKPGIVDNTQQVPSDIGSTIGARSRTYWQPPMDCYFIDLMLDQVKKGNQVDGLFRKQAWMEMIALTNADFGFDYEVDILKK</sequence>
<dbReference type="PANTHER" id="PTHR46929">
    <property type="entry name" value="EXPRESSED PROTEIN"/>
    <property type="match status" value="1"/>
</dbReference>
<accession>A0AAD2ECJ5</accession>
<feature type="domain" description="Myb/SANT-like" evidence="1">
    <location>
        <begin position="78"/>
        <end position="131"/>
    </location>
</feature>
<keyword evidence="3" id="KW-1185">Reference proteome</keyword>
<gene>
    <name evidence="2" type="ORF">FPE_LOCUS33019</name>
</gene>
<evidence type="ECO:0000313" key="3">
    <source>
        <dbReference type="Proteomes" id="UP000834106"/>
    </source>
</evidence>
<protein>
    <recommendedName>
        <fullName evidence="1">Myb/SANT-like domain-containing protein</fullName>
    </recommendedName>
</protein>
<proteinExistence type="predicted"/>
<reference evidence="2" key="1">
    <citation type="submission" date="2023-05" db="EMBL/GenBank/DDBJ databases">
        <authorList>
            <person name="Huff M."/>
        </authorList>
    </citation>
    <scope>NUCLEOTIDE SEQUENCE</scope>
</reference>
<evidence type="ECO:0000313" key="2">
    <source>
        <dbReference type="EMBL" id="CAI9785589.1"/>
    </source>
</evidence>
<evidence type="ECO:0000259" key="1">
    <source>
        <dbReference type="Pfam" id="PF12776"/>
    </source>
</evidence>